<dbReference type="PANTHER" id="PTHR30006:SF24">
    <property type="entry name" value="SLL0237 PROTEIN"/>
    <property type="match status" value="1"/>
</dbReference>
<comment type="caution">
    <text evidence="2">The sequence shown here is derived from an EMBL/GenBank/DDBJ whole genome shotgun (WGS) entry which is preliminary data.</text>
</comment>
<evidence type="ECO:0000256" key="1">
    <source>
        <dbReference type="ARBA" id="ARBA00022729"/>
    </source>
</evidence>
<dbReference type="Gene3D" id="3.40.190.10">
    <property type="entry name" value="Periplasmic binding protein-like II"/>
    <property type="match status" value="2"/>
</dbReference>
<evidence type="ECO:0008006" key="4">
    <source>
        <dbReference type="Google" id="ProtNLM"/>
    </source>
</evidence>
<reference evidence="2" key="2">
    <citation type="submission" date="2020-09" db="EMBL/GenBank/DDBJ databases">
        <authorList>
            <person name="Sun Q."/>
            <person name="Zhou Y."/>
        </authorList>
    </citation>
    <scope>NUCLEOTIDE SEQUENCE</scope>
    <source>
        <strain evidence="2">CGMCC 1.12987</strain>
    </source>
</reference>
<protein>
    <recommendedName>
        <fullName evidence="4">ABC transporter substrate-binding protein</fullName>
    </recommendedName>
</protein>
<sequence>MKHYRQTGIRRIISVWIAVCLFTFLITACGQSSTNSTLGVQQSAQAGSQEAVSPFEEIASYEGADREQFLLEKAKQEGEINLYTSMSAPDIEHIAKAFTDKYGIKVNIWRSGSVEVRARVVTEAGAGKLNIDMVEAVGPDIEAIHQEGLLQKITSPYHKDLMKEAVPPHQEWVAARINLIVQAYNTNKIKKDDLPKTYEELLDPKWKGQLGIESTDDEWLAPLAMEWGEEKGIQYFKDLVKTNGLTVINGHSLLTQMVGTGEVPIGLTVYSYKVDQMKREGQPIDWFALDPAIALPSGIGITKNAPHPYAAALFYDYMLTEAQPIMLERDMTPTSTSLDTGLQNVPIKFLDSANLLAELDKWMNLYEEIIVRQSTK</sequence>
<evidence type="ECO:0000313" key="2">
    <source>
        <dbReference type="EMBL" id="GGF90983.1"/>
    </source>
</evidence>
<name>A0A917CME6_9BACL</name>
<dbReference type="AlphaFoldDB" id="A0A917CME6"/>
<keyword evidence="3" id="KW-1185">Reference proteome</keyword>
<dbReference type="EMBL" id="BMGR01000001">
    <property type="protein sequence ID" value="GGF90983.1"/>
    <property type="molecule type" value="Genomic_DNA"/>
</dbReference>
<proteinExistence type="predicted"/>
<reference evidence="2" key="1">
    <citation type="journal article" date="2014" name="Int. J. Syst. Evol. Microbiol.">
        <title>Complete genome sequence of Corynebacterium casei LMG S-19264T (=DSM 44701T), isolated from a smear-ripened cheese.</title>
        <authorList>
            <consortium name="US DOE Joint Genome Institute (JGI-PGF)"/>
            <person name="Walter F."/>
            <person name="Albersmeier A."/>
            <person name="Kalinowski J."/>
            <person name="Ruckert C."/>
        </authorList>
    </citation>
    <scope>NUCLEOTIDE SEQUENCE</scope>
    <source>
        <strain evidence="2">CGMCC 1.12987</strain>
    </source>
</reference>
<dbReference type="Pfam" id="PF13416">
    <property type="entry name" value="SBP_bac_8"/>
    <property type="match status" value="1"/>
</dbReference>
<evidence type="ECO:0000313" key="3">
    <source>
        <dbReference type="Proteomes" id="UP000644756"/>
    </source>
</evidence>
<dbReference type="InterPro" id="IPR006059">
    <property type="entry name" value="SBP"/>
</dbReference>
<dbReference type="PANTHER" id="PTHR30006">
    <property type="entry name" value="THIAMINE-BINDING PERIPLASMIC PROTEIN-RELATED"/>
    <property type="match status" value="1"/>
</dbReference>
<organism evidence="2 3">
    <name type="scientific">Paenibacillus abyssi</name>
    <dbReference type="NCBI Taxonomy" id="1340531"/>
    <lineage>
        <taxon>Bacteria</taxon>
        <taxon>Bacillati</taxon>
        <taxon>Bacillota</taxon>
        <taxon>Bacilli</taxon>
        <taxon>Bacillales</taxon>
        <taxon>Paenibacillaceae</taxon>
        <taxon>Paenibacillus</taxon>
    </lineage>
</organism>
<accession>A0A917CME6</accession>
<dbReference type="PROSITE" id="PS51257">
    <property type="entry name" value="PROKAR_LIPOPROTEIN"/>
    <property type="match status" value="1"/>
</dbReference>
<keyword evidence="1" id="KW-0732">Signal</keyword>
<dbReference type="RefSeq" id="WP_188528718.1">
    <property type="nucleotide sequence ID" value="NZ_BMGR01000001.1"/>
</dbReference>
<dbReference type="SUPFAM" id="SSF53850">
    <property type="entry name" value="Periplasmic binding protein-like II"/>
    <property type="match status" value="1"/>
</dbReference>
<dbReference type="Proteomes" id="UP000644756">
    <property type="component" value="Unassembled WGS sequence"/>
</dbReference>
<gene>
    <name evidence="2" type="ORF">GCM10010916_05380</name>
</gene>